<dbReference type="AlphaFoldDB" id="A0A8S9ZUD4"/>
<name>A0A8S9ZUD4_9BILA</name>
<accession>A0A8S9ZUD4</accession>
<keyword evidence="2" id="KW-1185">Reference proteome</keyword>
<dbReference type="EMBL" id="JABEBT010000025">
    <property type="protein sequence ID" value="KAF7636886.1"/>
    <property type="molecule type" value="Genomic_DNA"/>
</dbReference>
<comment type="caution">
    <text evidence="1">The sequence shown here is derived from an EMBL/GenBank/DDBJ whole genome shotgun (WGS) entry which is preliminary data.</text>
</comment>
<organism evidence="1 2">
    <name type="scientific">Meloidogyne graminicola</name>
    <dbReference type="NCBI Taxonomy" id="189291"/>
    <lineage>
        <taxon>Eukaryota</taxon>
        <taxon>Metazoa</taxon>
        <taxon>Ecdysozoa</taxon>
        <taxon>Nematoda</taxon>
        <taxon>Chromadorea</taxon>
        <taxon>Rhabditida</taxon>
        <taxon>Tylenchina</taxon>
        <taxon>Tylenchomorpha</taxon>
        <taxon>Tylenchoidea</taxon>
        <taxon>Meloidogynidae</taxon>
        <taxon>Meloidogyninae</taxon>
        <taxon>Meloidogyne</taxon>
    </lineage>
</organism>
<gene>
    <name evidence="1" type="ORF">Mgra_00003625</name>
</gene>
<evidence type="ECO:0000313" key="2">
    <source>
        <dbReference type="Proteomes" id="UP000605970"/>
    </source>
</evidence>
<evidence type="ECO:0000313" key="1">
    <source>
        <dbReference type="EMBL" id="KAF7636886.1"/>
    </source>
</evidence>
<sequence length="112" mass="13013">MSDQSSSDSGYSNVDYDLKLRELTMQQLFNALQTNGRRVTQLAVALRGDTFIFWSEGQYYTYYLEVETFIRNVLAHDNADRLRRGMQHRSPDLVDRLSLRTLLEDNSLCIAL</sequence>
<dbReference type="OrthoDB" id="202825at2759"/>
<protein>
    <submittedName>
        <fullName evidence="1">Uncharacterized protein</fullName>
    </submittedName>
</protein>
<proteinExistence type="predicted"/>
<dbReference type="Proteomes" id="UP000605970">
    <property type="component" value="Unassembled WGS sequence"/>
</dbReference>
<reference evidence="1" key="1">
    <citation type="journal article" date="2020" name="Ecol. Evol.">
        <title>Genome structure and content of the rice root-knot nematode (Meloidogyne graminicola).</title>
        <authorList>
            <person name="Phan N.T."/>
            <person name="Danchin E.G.J."/>
            <person name="Klopp C."/>
            <person name="Perfus-Barbeoch L."/>
            <person name="Kozlowski D.K."/>
            <person name="Koutsovoulos G.D."/>
            <person name="Lopez-Roques C."/>
            <person name="Bouchez O."/>
            <person name="Zahm M."/>
            <person name="Besnard G."/>
            <person name="Bellafiore S."/>
        </authorList>
    </citation>
    <scope>NUCLEOTIDE SEQUENCE</scope>
    <source>
        <strain evidence="1">VN-18</strain>
    </source>
</reference>